<protein>
    <submittedName>
        <fullName evidence="2">Uncharacterized protein</fullName>
    </submittedName>
</protein>
<feature type="region of interest" description="Disordered" evidence="1">
    <location>
        <begin position="173"/>
        <end position="200"/>
    </location>
</feature>
<evidence type="ECO:0000313" key="3">
    <source>
        <dbReference type="Proteomes" id="UP000825935"/>
    </source>
</evidence>
<feature type="compositionally biased region" description="Polar residues" evidence="1">
    <location>
        <begin position="181"/>
        <end position="190"/>
    </location>
</feature>
<organism evidence="2 3">
    <name type="scientific">Ceratopteris richardii</name>
    <name type="common">Triangle waterfern</name>
    <dbReference type="NCBI Taxonomy" id="49495"/>
    <lineage>
        <taxon>Eukaryota</taxon>
        <taxon>Viridiplantae</taxon>
        <taxon>Streptophyta</taxon>
        <taxon>Embryophyta</taxon>
        <taxon>Tracheophyta</taxon>
        <taxon>Polypodiopsida</taxon>
        <taxon>Polypodiidae</taxon>
        <taxon>Polypodiales</taxon>
        <taxon>Pteridineae</taxon>
        <taxon>Pteridaceae</taxon>
        <taxon>Parkerioideae</taxon>
        <taxon>Ceratopteris</taxon>
    </lineage>
</organism>
<comment type="caution">
    <text evidence="2">The sequence shown here is derived from an EMBL/GenBank/DDBJ whole genome shotgun (WGS) entry which is preliminary data.</text>
</comment>
<name>A0A8T2TCX7_CERRI</name>
<evidence type="ECO:0000313" key="2">
    <source>
        <dbReference type="EMBL" id="KAH7415583.1"/>
    </source>
</evidence>
<evidence type="ECO:0000256" key="1">
    <source>
        <dbReference type="SAM" id="MobiDB-lite"/>
    </source>
</evidence>
<dbReference type="PANTHER" id="PTHR31110">
    <property type="entry name" value="PESTICIDAL CRYSTAL CRY8BA PROTEIN"/>
    <property type="match status" value="1"/>
</dbReference>
<dbReference type="OrthoDB" id="1896158at2759"/>
<keyword evidence="3" id="KW-1185">Reference proteome</keyword>
<accession>A0A8T2TCX7</accession>
<proteinExistence type="predicted"/>
<dbReference type="AlphaFoldDB" id="A0A8T2TCX7"/>
<reference evidence="2" key="1">
    <citation type="submission" date="2021-08" db="EMBL/GenBank/DDBJ databases">
        <title>WGS assembly of Ceratopteris richardii.</title>
        <authorList>
            <person name="Marchant D.B."/>
            <person name="Chen G."/>
            <person name="Jenkins J."/>
            <person name="Shu S."/>
            <person name="Leebens-Mack J."/>
            <person name="Grimwood J."/>
            <person name="Schmutz J."/>
            <person name="Soltis P."/>
            <person name="Soltis D."/>
            <person name="Chen Z.-H."/>
        </authorList>
    </citation>
    <scope>NUCLEOTIDE SEQUENCE</scope>
    <source>
        <strain evidence="2">Whitten #5841</strain>
        <tissue evidence="2">Leaf</tissue>
    </source>
</reference>
<dbReference type="Proteomes" id="UP000825935">
    <property type="component" value="Chromosome 14"/>
</dbReference>
<dbReference type="EMBL" id="CM035419">
    <property type="protein sequence ID" value="KAH7415583.1"/>
    <property type="molecule type" value="Genomic_DNA"/>
</dbReference>
<sequence>MENTLLARRDSFYSSSEVPLKQQARSLCADASAREWHDEHGNDDCEAESKLDVFADQCNHLTPAASHESFEDSLIRFEILKQRSLSQANVLISGRNALYTMERSGDTSVLDTNASKIAPEDECIYSDSRPPDSAPCVKDNYDKESHCHGISENMGASPSAPPMMGSVSIDSEDESVVGPSFSHTTIQSDASPMHCGSPAKLQESHKANAEACFSSERVERNIMDIEESVSRAQEKLNPPICLSGHGPLHILVAYDACVRLCLRAWAKGCIEASEFLADECLLLRKSFGLQQLLLQPQEGSVQSITDSHASSCVGAVNKTKGSAGRIKVQVRKLRIFPCQGIYGSYSIRSSSAYIQAGAQYVRQVSEVVRAGMKNLLATSSIDLQGTSDIYSCLLWLKSAINEEGVLAHPGSGDMHVFNLDSSSDSLLLEVQNSRGSIIGRCAVRISSLIDDLHDHVRWWPVFSNQDHECIGKVQLFISYSASSSEDSSKKVWGPLGEALAYDIVMEVAMRAQHFQQRNLRLHGPWKWLLSEFAVFYGVPNVYVTLRYLMCIMEVATPTEDCLALVYELLSPLINAQDETTLTRQEKRMLSDMICQVDRLLASVFENHKLLDESSVSGISETVNRSTVTAAPALLPAVQLFTLLHDILSVEAEKTLSDYFQRAARKMCRRHMAETDEFVSNGTEGFLVDPITTATAYSKLQALCGSMCTEIQGDIELHNQHILPSCIDLPNITADVYCKELSERLRSFLLALPPSGPFPHVVELLKATAEFQNCLTAWKINPTKHRVDAKDLFHLYVVLWIQERRLSLLDLCKADKIRWTGVGTSSDTSCFVEEMYDRIKDTLNDYNSLLNYWPEYTLNLESAIADVETAVVMALEKQNGDVLAPLKDVMLPKKFSLQYMQKLTRRRSLTLYHVPIQLGTFLNTIKRLLDVLRPKIDAQMKGWVACIPNLVANKLGYGERSNEVTIFLRAKYKNFIQAIVEKLADNARLQSTTKVKKILQDISESGGESDIRDRMQPLRQHLSDTIKHLHDVFTPRVFVAICRGYWDRMGQDVLHFLENRKENRIWYKGFHYALMILDDIFASQMQKLEGHCLQEKDLDPPRSIFEARSMLSRDVPNSLDSSEYSCY</sequence>
<gene>
    <name evidence="2" type="ORF">KP509_14G053000</name>
</gene>
<dbReference type="PANTHER" id="PTHR31110:SF2">
    <property type="entry name" value="PESTICIDAL CRYSTAL CRY8BA PROTEIN"/>
    <property type="match status" value="1"/>
</dbReference>